<evidence type="ECO:0000256" key="1">
    <source>
        <dbReference type="SAM" id="MobiDB-lite"/>
    </source>
</evidence>
<reference evidence="2" key="1">
    <citation type="journal article" date="2013" name="Environ. Microbiol.">
        <title>Seasonally variable intestinal metagenomes of the red palm weevil (Rhynchophorus ferrugineus).</title>
        <authorList>
            <person name="Jia S."/>
            <person name="Zhang X."/>
            <person name="Zhang G."/>
            <person name="Yin A."/>
            <person name="Zhang S."/>
            <person name="Li F."/>
            <person name="Wang L."/>
            <person name="Zhao D."/>
            <person name="Yun Q."/>
            <person name="Tala"/>
            <person name="Wang J."/>
            <person name="Sun G."/>
            <person name="Baabdullah M."/>
            <person name="Yu X."/>
            <person name="Hu S."/>
            <person name="Al-Mssallem I.S."/>
            <person name="Yu J."/>
        </authorList>
    </citation>
    <scope>NUCLEOTIDE SEQUENCE</scope>
</reference>
<dbReference type="Gene3D" id="3.20.20.40">
    <property type="entry name" value="1, 4-beta cellobiohydrolase"/>
    <property type="match status" value="1"/>
</dbReference>
<dbReference type="GO" id="GO:0030245">
    <property type="term" value="P:cellulose catabolic process"/>
    <property type="evidence" value="ECO:0007669"/>
    <property type="project" value="InterPro"/>
</dbReference>
<feature type="non-terminal residue" evidence="2">
    <location>
        <position position="156"/>
    </location>
</feature>
<dbReference type="EMBL" id="KF125934">
    <property type="protein sequence ID" value="AIA93271.1"/>
    <property type="molecule type" value="Genomic_DNA"/>
</dbReference>
<feature type="compositionally biased region" description="Basic and acidic residues" evidence="1">
    <location>
        <begin position="27"/>
        <end position="36"/>
    </location>
</feature>
<accession>A0A060CKD3</accession>
<evidence type="ECO:0000313" key="2">
    <source>
        <dbReference type="EMBL" id="AIA93271.1"/>
    </source>
</evidence>
<feature type="region of interest" description="Disordered" evidence="1">
    <location>
        <begin position="1"/>
        <end position="48"/>
    </location>
</feature>
<organism evidence="2">
    <name type="scientific">uncultured Cellulosimicrobium sp</name>
    <dbReference type="NCBI Taxonomy" id="307826"/>
    <lineage>
        <taxon>Bacteria</taxon>
        <taxon>Bacillati</taxon>
        <taxon>Actinomycetota</taxon>
        <taxon>Actinomycetes</taxon>
        <taxon>Micrococcales</taxon>
        <taxon>Promicromonosporaceae</taxon>
        <taxon>Cellulosimicrobium</taxon>
        <taxon>environmental samples</taxon>
    </lineage>
</organism>
<dbReference type="GO" id="GO:0004553">
    <property type="term" value="F:hydrolase activity, hydrolyzing O-glycosyl compounds"/>
    <property type="evidence" value="ECO:0007669"/>
    <property type="project" value="InterPro"/>
</dbReference>
<name>A0A060CKD3_9MICO</name>
<sequence>MGDVGADGPTPGRSGHLTIQEVPVRTAGERRKDAPARGRRRGRPTTRTVTTTAAVVALAATPLTVATVAGAAEARVDNPFAGADQYVNAYWSENVTAAADRAGGTLGDSMRAIANEPTAVWMDRISAIEGNADGPGLRTHLDAALEQQQGDTPMVV</sequence>
<protein>
    <submittedName>
        <fullName evidence="2">Glyco_hydro_6</fullName>
    </submittedName>
</protein>
<dbReference type="InterPro" id="IPR036434">
    <property type="entry name" value="Beta_cellobiohydrolase_sf"/>
</dbReference>
<proteinExistence type="predicted"/>
<dbReference type="SUPFAM" id="SSF51989">
    <property type="entry name" value="Glycosyl hydrolases family 6, cellulases"/>
    <property type="match status" value="1"/>
</dbReference>
<dbReference type="AlphaFoldDB" id="A0A060CKD3"/>